<organism evidence="2 3">
    <name type="scientific">Zunongwangia pacifica</name>
    <dbReference type="NCBI Taxonomy" id="2911062"/>
    <lineage>
        <taxon>Bacteria</taxon>
        <taxon>Pseudomonadati</taxon>
        <taxon>Bacteroidota</taxon>
        <taxon>Flavobacteriia</taxon>
        <taxon>Flavobacteriales</taxon>
        <taxon>Flavobacteriaceae</taxon>
        <taxon>Zunongwangia</taxon>
    </lineage>
</organism>
<dbReference type="GO" id="GO:0003677">
    <property type="term" value="F:DNA binding"/>
    <property type="evidence" value="ECO:0007669"/>
    <property type="project" value="InterPro"/>
</dbReference>
<accession>A0A9X2CNV6</accession>
<dbReference type="InterPro" id="IPR010982">
    <property type="entry name" value="Lambda_DNA-bd_dom_sf"/>
</dbReference>
<evidence type="ECO:0000259" key="1">
    <source>
        <dbReference type="PROSITE" id="PS51126"/>
    </source>
</evidence>
<dbReference type="AlphaFoldDB" id="A0A9X2CNV6"/>
<proteinExistence type="predicted"/>
<dbReference type="SUPFAM" id="SSF47413">
    <property type="entry name" value="lambda repressor-like DNA-binding domains"/>
    <property type="match status" value="1"/>
</dbReference>
<keyword evidence="3" id="KW-1185">Reference proteome</keyword>
<gene>
    <name evidence="2" type="ORF">L1967_12440</name>
</gene>
<evidence type="ECO:0000313" key="2">
    <source>
        <dbReference type="EMBL" id="MCL6219104.1"/>
    </source>
</evidence>
<evidence type="ECO:0000313" key="3">
    <source>
        <dbReference type="Proteomes" id="UP001139521"/>
    </source>
</evidence>
<reference evidence="2" key="1">
    <citation type="submission" date="2022-01" db="EMBL/GenBank/DDBJ databases">
        <title>Genome sequencing of Zunongwangia sp. M21534 genome.</title>
        <authorList>
            <person name="Chen Y."/>
            <person name="Dong C."/>
            <person name="Shao Z."/>
        </authorList>
    </citation>
    <scope>NUCLEOTIDE SEQUENCE</scope>
    <source>
        <strain evidence="2">MCCC M21534</strain>
    </source>
</reference>
<dbReference type="RefSeq" id="WP_249601887.1">
    <property type="nucleotide sequence ID" value="NZ_JAKHSK010000016.1"/>
</dbReference>
<dbReference type="InterPro" id="IPR002710">
    <property type="entry name" value="Dilute_dom"/>
</dbReference>
<dbReference type="EMBL" id="JAKHSK010000016">
    <property type="protein sequence ID" value="MCL6219104.1"/>
    <property type="molecule type" value="Genomic_DNA"/>
</dbReference>
<protein>
    <recommendedName>
        <fullName evidence="1">Dilute domain-containing protein</fullName>
    </recommendedName>
</protein>
<name>A0A9X2CNV6_9FLAO</name>
<dbReference type="PROSITE" id="PS51126">
    <property type="entry name" value="DILUTE"/>
    <property type="match status" value="1"/>
</dbReference>
<sequence length="82" mass="9813">MVDRNLKIVEFLYEKWIGKVENNSAFADEHNINEKTVRLIKERKSYRTSIDTIINICEAENMNLSQFFKEVEEMFPEVKINK</sequence>
<comment type="caution">
    <text evidence="2">The sequence shown here is derived from an EMBL/GenBank/DDBJ whole genome shotgun (WGS) entry which is preliminary data.</text>
</comment>
<dbReference type="Proteomes" id="UP001139521">
    <property type="component" value="Unassembled WGS sequence"/>
</dbReference>
<feature type="domain" description="Dilute" evidence="1">
    <location>
        <begin position="1"/>
        <end position="82"/>
    </location>
</feature>
<dbReference type="Gene3D" id="1.10.260.40">
    <property type="entry name" value="lambda repressor-like DNA-binding domains"/>
    <property type="match status" value="1"/>
</dbReference>